<dbReference type="PANTHER" id="PTHR43118">
    <property type="entry name" value="RHAMNOGALACTURONAN LYASE (EUROFUNG)"/>
    <property type="match status" value="1"/>
</dbReference>
<reference evidence="5" key="1">
    <citation type="journal article" date="2019" name="Nat. Med.">
        <title>A library of human gut bacterial isolates paired with longitudinal multiomics data enables mechanistic microbiome research.</title>
        <authorList>
            <person name="Poyet M."/>
            <person name="Groussin M."/>
            <person name="Gibbons S.M."/>
            <person name="Avila-Pacheco J."/>
            <person name="Jiang X."/>
            <person name="Kearney S.M."/>
            <person name="Perrotta A.R."/>
            <person name="Berdy B."/>
            <person name="Zhao S."/>
            <person name="Lieberman T.D."/>
            <person name="Swanson P.K."/>
            <person name="Smith M."/>
            <person name="Roesemann S."/>
            <person name="Alexander J.E."/>
            <person name="Rich S.A."/>
            <person name="Livny J."/>
            <person name="Vlamakis H."/>
            <person name="Clish C."/>
            <person name="Bullock K."/>
            <person name="Deik A."/>
            <person name="Scott J."/>
            <person name="Pierce K.A."/>
            <person name="Xavier R.J."/>
            <person name="Alm E.J."/>
        </authorList>
    </citation>
    <scope>NUCLEOTIDE SEQUENCE</scope>
    <source>
        <strain evidence="5">BIOML-A154</strain>
    </source>
</reference>
<keyword evidence="5" id="KW-0456">Lyase</keyword>
<dbReference type="AlphaFoldDB" id="A0A641QBB0"/>
<feature type="compositionally biased region" description="Acidic residues" evidence="1">
    <location>
        <begin position="163"/>
        <end position="172"/>
    </location>
</feature>
<dbReference type="InterPro" id="IPR028994">
    <property type="entry name" value="Integrin_alpha_N"/>
</dbReference>
<name>A0A641QBB0_BACOV</name>
<sequence length="703" mass="77906">MRRILILVCGAMLFWTSCSDDEVVSSGPVIPETPEEEYPSVITTDNRGMMVSYDPVKGQKLGALISWKWMKDDPDNAAYDIYRSVDGGEFVKLNSKPIDKSTNYKDASVDISRKNVYELRFAGSGEALGSYTFTPEMAATFYKSIFLNMNDLPDLTGTVNPGENEEDGDEGEGASVGYKVSDAAIGDLDGDGQYEIVVKRQTYSWDPANAGYLPGTCLLEAYRLDNGAFMWRVDLGPNIRQGTHYNPFIVYDLDGDGKAELAVRTSELTKFGDGTIIGDVDGDGKTHYMNMNPSSGAYGKVVDGPEFLSIIDGVTGAEVARTDYIPRGDKLLWVGYWGDGYDYANRIDRFLMAVGHFNSQNSAPSIVMCRGYYKNFQIVALDYANGKLTKRWHFDTYPDYQDYVEQGNHNLAVGDVDGDGKDEIIYGACAIDHNGKGLYSTGLGHGDALHLGKFDPTREGLQVVTCHESPSKYGNNGLEMHDAATGEIIFGVSGDGDDIGRCMVADVDPETPGCEVWASGTTLDGKLYSCKGELLSKKAPVYKFAGSWTFNMGIWWNGTLNRQMLDRGYVTEYIADNGGSGNRIFFKEDYGVTTAQGTKNNPVFYGDFWGDWREEMIYVTPDYTELRIFTTNIETKYRFRPLMYDHVYRLSATHENVGYNQPTHPGFYIGSDLLKDENMEIGPGGIGDWKPEEGEHNGSAYED</sequence>
<proteinExistence type="predicted"/>
<feature type="signal peptide" evidence="2">
    <location>
        <begin position="1"/>
        <end position="20"/>
    </location>
</feature>
<evidence type="ECO:0000256" key="1">
    <source>
        <dbReference type="SAM" id="MobiDB-lite"/>
    </source>
</evidence>
<accession>A0A641QBB0</accession>
<dbReference type="Pfam" id="PF21348">
    <property type="entry name" value="RGL11_C"/>
    <property type="match status" value="1"/>
</dbReference>
<feature type="domain" description="Rhamnogalacturonan lyase family 11 C-terminal" evidence="4">
    <location>
        <begin position="166"/>
        <end position="675"/>
    </location>
</feature>
<dbReference type="InterPro" id="IPR034641">
    <property type="entry name" value="RGL11"/>
</dbReference>
<dbReference type="Pfam" id="PF18370">
    <property type="entry name" value="RGI_lyase"/>
    <property type="match status" value="1"/>
</dbReference>
<protein>
    <submittedName>
        <fullName evidence="5">Rhamnogalacturonan lyase</fullName>
    </submittedName>
</protein>
<evidence type="ECO:0000259" key="3">
    <source>
        <dbReference type="Pfam" id="PF18370"/>
    </source>
</evidence>
<dbReference type="PROSITE" id="PS51257">
    <property type="entry name" value="PROKAR_LIPOPROTEIN"/>
    <property type="match status" value="1"/>
</dbReference>
<gene>
    <name evidence="5" type="ORF">F3D74_04910</name>
</gene>
<organism evidence="5">
    <name type="scientific">Bacteroides ovatus</name>
    <dbReference type="NCBI Taxonomy" id="28116"/>
    <lineage>
        <taxon>Bacteria</taxon>
        <taxon>Pseudomonadati</taxon>
        <taxon>Bacteroidota</taxon>
        <taxon>Bacteroidia</taxon>
        <taxon>Bacteroidales</taxon>
        <taxon>Bacteroidaceae</taxon>
        <taxon>Bacteroides</taxon>
    </lineage>
</organism>
<comment type="caution">
    <text evidence="5">The sequence shown here is derived from an EMBL/GenBank/DDBJ whole genome shotgun (WGS) entry which is preliminary data.</text>
</comment>
<feature type="chain" id="PRO_5043960848" evidence="2">
    <location>
        <begin position="21"/>
        <end position="703"/>
    </location>
</feature>
<feature type="domain" description="Rhamnogalacturonan I lyase beta-sheet" evidence="3">
    <location>
        <begin position="60"/>
        <end position="112"/>
    </location>
</feature>
<evidence type="ECO:0000313" key="5">
    <source>
        <dbReference type="EMBL" id="KAA3964529.1"/>
    </source>
</evidence>
<dbReference type="SUPFAM" id="SSF69318">
    <property type="entry name" value="Integrin alpha N-terminal domain"/>
    <property type="match status" value="1"/>
</dbReference>
<dbReference type="EMBL" id="VWKV01000005">
    <property type="protein sequence ID" value="KAA3964529.1"/>
    <property type="molecule type" value="Genomic_DNA"/>
</dbReference>
<feature type="region of interest" description="Disordered" evidence="1">
    <location>
        <begin position="156"/>
        <end position="175"/>
    </location>
</feature>
<dbReference type="InterPro" id="IPR049366">
    <property type="entry name" value="RGL11_C"/>
</dbReference>
<dbReference type="PANTHER" id="PTHR43118:SF1">
    <property type="entry name" value="RHAMNOGALACTURONAN LYASE (EUROFUNG)"/>
    <property type="match status" value="1"/>
</dbReference>
<dbReference type="InterPro" id="IPR013783">
    <property type="entry name" value="Ig-like_fold"/>
</dbReference>
<feature type="region of interest" description="Disordered" evidence="1">
    <location>
        <begin position="682"/>
        <end position="703"/>
    </location>
</feature>
<dbReference type="GO" id="GO:0016829">
    <property type="term" value="F:lyase activity"/>
    <property type="evidence" value="ECO:0007669"/>
    <property type="project" value="UniProtKB-KW"/>
</dbReference>
<keyword evidence="2" id="KW-0732">Signal</keyword>
<dbReference type="InterPro" id="IPR041624">
    <property type="entry name" value="RGI_lyase"/>
</dbReference>
<evidence type="ECO:0000259" key="4">
    <source>
        <dbReference type="Pfam" id="PF21348"/>
    </source>
</evidence>
<evidence type="ECO:0000256" key="2">
    <source>
        <dbReference type="SAM" id="SignalP"/>
    </source>
</evidence>
<dbReference type="Gene3D" id="2.60.40.10">
    <property type="entry name" value="Immunoglobulins"/>
    <property type="match status" value="1"/>
</dbReference>
<dbReference type="RefSeq" id="WP_138293897.1">
    <property type="nucleotide sequence ID" value="NZ_CAKJYT010000018.1"/>
</dbReference>